<dbReference type="RefSeq" id="WP_168015235.1">
    <property type="nucleotide sequence ID" value="NZ_JAATEP010000029.1"/>
</dbReference>
<dbReference type="Proteomes" id="UP000696294">
    <property type="component" value="Unassembled WGS sequence"/>
</dbReference>
<dbReference type="EMBL" id="JAATEP010000029">
    <property type="protein sequence ID" value="NJP94401.1"/>
    <property type="molecule type" value="Genomic_DNA"/>
</dbReference>
<accession>A0ABX1BGG6</accession>
<protein>
    <recommendedName>
        <fullName evidence="3">Cyanovirin-N domain-containing protein</fullName>
    </recommendedName>
</protein>
<keyword evidence="2" id="KW-1185">Reference proteome</keyword>
<organism evidence="1 2">
    <name type="scientific">Nonomuraea composti</name>
    <dbReference type="NCBI Taxonomy" id="2720023"/>
    <lineage>
        <taxon>Bacteria</taxon>
        <taxon>Bacillati</taxon>
        <taxon>Actinomycetota</taxon>
        <taxon>Actinomycetes</taxon>
        <taxon>Streptosporangiales</taxon>
        <taxon>Streptosporangiaceae</taxon>
        <taxon>Nonomuraea</taxon>
    </lineage>
</organism>
<comment type="caution">
    <text evidence="1">The sequence shown here is derived from an EMBL/GenBank/DDBJ whole genome shotgun (WGS) entry which is preliminary data.</text>
</comment>
<proteinExistence type="predicted"/>
<evidence type="ECO:0000313" key="2">
    <source>
        <dbReference type="Proteomes" id="UP000696294"/>
    </source>
</evidence>
<gene>
    <name evidence="1" type="ORF">HCN51_34025</name>
</gene>
<name>A0ABX1BGG6_9ACTN</name>
<reference evidence="1 2" key="1">
    <citation type="submission" date="2020-03" db="EMBL/GenBank/DDBJ databases">
        <title>WGS of actinomycetes isolated from Thailand.</title>
        <authorList>
            <person name="Thawai C."/>
        </authorList>
    </citation>
    <scope>NUCLEOTIDE SEQUENCE [LARGE SCALE GENOMIC DNA]</scope>
    <source>
        <strain evidence="1 2">FMUSA5-5</strain>
    </source>
</reference>
<evidence type="ECO:0000313" key="1">
    <source>
        <dbReference type="EMBL" id="NJP94401.1"/>
    </source>
</evidence>
<evidence type="ECO:0008006" key="3">
    <source>
        <dbReference type="Google" id="ProtNLM"/>
    </source>
</evidence>
<sequence length="131" mass="13145">MTTARTPLTSPTVTAARTPLVSPAVSTARTPLLALSVAALVLTLSAPLPARAAGLPPIIVPTYTCDSVRGDPGRTVLFGNCSASLGAVTDGDFAGEAIGAARDVSLRIKCADGGTAAVPDEVALQTCTRTR</sequence>